<sequence length="263" mass="27985">MSDQDRLRAPFDDFRDRCLAETVPPGVDALRRTVRRRRTTRAMVAAGVAALVTIAAIALPGLRATPTPTEPTPSPTVSESVPPSPTPTPTMSPSASPSHSTAPGSPRAGSGSGKQSGSGADPCYVRTLYWDIGPEHYYLPPGTAQKCPSIKIKLVWAKYGWSPADQKIVRLSSSSTYLTAARPSFNTPDLSSPDNRCNTLTVLMRGNVSLPASIPNYFVDTSRVWTRFNAFFKARGAVEMLGGFAIGSATDAQLIEACVNATG</sequence>
<protein>
    <submittedName>
        <fullName evidence="3">Uncharacterized protein</fullName>
    </submittedName>
</protein>
<evidence type="ECO:0000256" key="1">
    <source>
        <dbReference type="SAM" id="MobiDB-lite"/>
    </source>
</evidence>
<feature type="region of interest" description="Disordered" evidence="1">
    <location>
        <begin position="63"/>
        <end position="119"/>
    </location>
</feature>
<keyword evidence="4" id="KW-1185">Reference proteome</keyword>
<organism evidence="3 4">
    <name type="scientific">Allocatelliglobosispora scoriae</name>
    <dbReference type="NCBI Taxonomy" id="643052"/>
    <lineage>
        <taxon>Bacteria</taxon>
        <taxon>Bacillati</taxon>
        <taxon>Actinomycetota</taxon>
        <taxon>Actinomycetes</taxon>
        <taxon>Micromonosporales</taxon>
        <taxon>Micromonosporaceae</taxon>
        <taxon>Allocatelliglobosispora</taxon>
    </lineage>
</organism>
<dbReference type="RefSeq" id="WP_184838940.1">
    <property type="nucleotide sequence ID" value="NZ_JACHMN010000002.1"/>
</dbReference>
<dbReference type="Proteomes" id="UP000587527">
    <property type="component" value="Unassembled WGS sequence"/>
</dbReference>
<proteinExistence type="predicted"/>
<name>A0A841BWF8_9ACTN</name>
<evidence type="ECO:0000256" key="2">
    <source>
        <dbReference type="SAM" id="Phobius"/>
    </source>
</evidence>
<feature type="transmembrane region" description="Helical" evidence="2">
    <location>
        <begin position="42"/>
        <end position="62"/>
    </location>
</feature>
<evidence type="ECO:0000313" key="4">
    <source>
        <dbReference type="Proteomes" id="UP000587527"/>
    </source>
</evidence>
<gene>
    <name evidence="3" type="ORF">F4553_004481</name>
</gene>
<reference evidence="3 4" key="1">
    <citation type="submission" date="2020-08" db="EMBL/GenBank/DDBJ databases">
        <title>Sequencing the genomes of 1000 actinobacteria strains.</title>
        <authorList>
            <person name="Klenk H.-P."/>
        </authorList>
    </citation>
    <scope>NUCLEOTIDE SEQUENCE [LARGE SCALE GENOMIC DNA]</scope>
    <source>
        <strain evidence="3 4">DSM 45362</strain>
    </source>
</reference>
<evidence type="ECO:0000313" key="3">
    <source>
        <dbReference type="EMBL" id="MBB5871102.1"/>
    </source>
</evidence>
<dbReference type="AlphaFoldDB" id="A0A841BWF8"/>
<keyword evidence="2" id="KW-1133">Transmembrane helix</keyword>
<accession>A0A841BWF8</accession>
<keyword evidence="2" id="KW-0472">Membrane</keyword>
<keyword evidence="2" id="KW-0812">Transmembrane</keyword>
<comment type="caution">
    <text evidence="3">The sequence shown here is derived from an EMBL/GenBank/DDBJ whole genome shotgun (WGS) entry which is preliminary data.</text>
</comment>
<feature type="compositionally biased region" description="Low complexity" evidence="1">
    <location>
        <begin position="91"/>
        <end position="109"/>
    </location>
</feature>
<dbReference type="EMBL" id="JACHMN010000002">
    <property type="protein sequence ID" value="MBB5871102.1"/>
    <property type="molecule type" value="Genomic_DNA"/>
</dbReference>